<reference evidence="1 2" key="2">
    <citation type="submission" date="2021-08" db="EMBL/GenBank/DDBJ databases">
        <title>Rheinheimera aquimaris sp. nov., isolated from seawater of the East Sea in Korea.</title>
        <authorList>
            <person name="Kim K.H."/>
            <person name="Wenting R."/>
            <person name="Kim K.R."/>
            <person name="Jeon C.O."/>
        </authorList>
    </citation>
    <scope>NUCLEOTIDE SEQUENCE [LARGE SCALE GENOMIC DNA]</scope>
    <source>
        <strain evidence="1 2">MA-13</strain>
    </source>
</reference>
<keyword evidence="2" id="KW-1185">Reference proteome</keyword>
<dbReference type="EMBL" id="JAERPS020000007">
    <property type="protein sequence ID" value="MBZ9613424.1"/>
    <property type="molecule type" value="Genomic_DNA"/>
</dbReference>
<accession>A0ABS7XE69</accession>
<name>A0ABS7XE69_9GAMM</name>
<evidence type="ECO:0000313" key="1">
    <source>
        <dbReference type="EMBL" id="MBZ9613424.1"/>
    </source>
</evidence>
<comment type="caution">
    <text evidence="1">The sequence shown here is derived from an EMBL/GenBank/DDBJ whole genome shotgun (WGS) entry which is preliminary data.</text>
</comment>
<protein>
    <submittedName>
        <fullName evidence="1">DUF2974 domain-containing protein</fullName>
    </submittedName>
</protein>
<dbReference type="InterPro" id="IPR029058">
    <property type="entry name" value="AB_hydrolase_fold"/>
</dbReference>
<gene>
    <name evidence="1" type="ORF">I4W93_017660</name>
</gene>
<reference evidence="1 2" key="1">
    <citation type="submission" date="2020-12" db="EMBL/GenBank/DDBJ databases">
        <authorList>
            <person name="Ruan W."/>
            <person name="Khan S.A."/>
            <person name="Jeon C.O."/>
        </authorList>
    </citation>
    <scope>NUCLEOTIDE SEQUENCE [LARGE SCALE GENOMIC DNA]</scope>
    <source>
        <strain evidence="1 2">MA-13</strain>
    </source>
</reference>
<dbReference type="RefSeq" id="WP_205312141.1">
    <property type="nucleotide sequence ID" value="NZ_JAERPS020000007.1"/>
</dbReference>
<sequence length="440" mass="46734">MFGSALQSAYEQATDSATSVFANITQAAESVGQAFKEGVSDVASASQKAARNVATNVVIQVHKAKQSVSKFLGPKAAGEKIQFCPNRSKKERVAYRQNKIAAAQEHAKDMPHGPERAALEKATERFEFNNRAVERARLANDAYGIGQNKPPEGWIRPSADELVDLGLDPQSFPALEPDFNPDENQDGFFVDIYKTDPDVFGEEKYVISYRGTQGKEDWKVNAVQSAGGETEHYSKAMNIARDASKALGAQLEVTGHSLGGGLATAAGIVSGSKTYAFNPAGVHPDTLERMGDFSRNIAMTTIDGKPLVDNVVVPGDPVTGLQNTAMQRAVVAGGIVAGNAIAGPLGVLGASTLAMQNRATSEQGTLTYGMAGKKHIVPFIENSKEVTEATANGKSIQAMVPGPLASIDPRTLLARHSMESVIAGIEQQKTDDLGQLEQHV</sequence>
<dbReference type="SUPFAM" id="SSF53474">
    <property type="entry name" value="alpha/beta-Hydrolases"/>
    <property type="match status" value="1"/>
</dbReference>
<dbReference type="Proteomes" id="UP000663814">
    <property type="component" value="Unassembled WGS sequence"/>
</dbReference>
<organism evidence="1 2">
    <name type="scientific">Rheinheimera maricola</name>
    <dbReference type="NCBI Taxonomy" id="2793282"/>
    <lineage>
        <taxon>Bacteria</taxon>
        <taxon>Pseudomonadati</taxon>
        <taxon>Pseudomonadota</taxon>
        <taxon>Gammaproteobacteria</taxon>
        <taxon>Chromatiales</taxon>
        <taxon>Chromatiaceae</taxon>
        <taxon>Rheinheimera</taxon>
    </lineage>
</organism>
<dbReference type="Gene3D" id="3.40.50.1820">
    <property type="entry name" value="alpha/beta hydrolase"/>
    <property type="match status" value="1"/>
</dbReference>
<dbReference type="Pfam" id="PF26363">
    <property type="entry name" value="Phospholipase-like"/>
    <property type="match status" value="1"/>
</dbReference>
<evidence type="ECO:0000313" key="2">
    <source>
        <dbReference type="Proteomes" id="UP000663814"/>
    </source>
</evidence>
<proteinExistence type="predicted"/>